<accession>A0A174T490</accession>
<name>A0A174T490_FLAPL</name>
<dbReference type="Proteomes" id="UP000095746">
    <property type="component" value="Unassembled WGS sequence"/>
</dbReference>
<protein>
    <submittedName>
        <fullName evidence="2">Uncharacterized protein</fullName>
    </submittedName>
</protein>
<dbReference type="AlphaFoldDB" id="A0A174T490"/>
<evidence type="ECO:0000256" key="1">
    <source>
        <dbReference type="SAM" id="MobiDB-lite"/>
    </source>
</evidence>
<organism evidence="2 3">
    <name type="scientific">Flavonifractor plautii</name>
    <name type="common">Fusobacterium plautii</name>
    <dbReference type="NCBI Taxonomy" id="292800"/>
    <lineage>
        <taxon>Bacteria</taxon>
        <taxon>Bacillati</taxon>
        <taxon>Bacillota</taxon>
        <taxon>Clostridia</taxon>
        <taxon>Eubacteriales</taxon>
        <taxon>Oscillospiraceae</taxon>
        <taxon>Flavonifractor</taxon>
    </lineage>
</organism>
<evidence type="ECO:0000313" key="3">
    <source>
        <dbReference type="Proteomes" id="UP000095746"/>
    </source>
</evidence>
<feature type="region of interest" description="Disordered" evidence="1">
    <location>
        <begin position="1"/>
        <end position="20"/>
    </location>
</feature>
<reference evidence="2 3" key="1">
    <citation type="submission" date="2015-09" db="EMBL/GenBank/DDBJ databases">
        <authorList>
            <consortium name="Pathogen Informatics"/>
        </authorList>
    </citation>
    <scope>NUCLEOTIDE SEQUENCE [LARGE SCALE GENOMIC DNA]</scope>
    <source>
        <strain evidence="2 3">2789STDY5608854</strain>
    </source>
</reference>
<dbReference type="EMBL" id="CYZT01000640">
    <property type="protein sequence ID" value="CUQ04934.1"/>
    <property type="molecule type" value="Genomic_DNA"/>
</dbReference>
<proteinExistence type="predicted"/>
<gene>
    <name evidence="2" type="ORF">ERS852411_03916</name>
</gene>
<evidence type="ECO:0000313" key="2">
    <source>
        <dbReference type="EMBL" id="CUQ04934.1"/>
    </source>
</evidence>
<sequence>MSCSMGQPERQGAEKQSMRGTFLSSLRLGMGFMGF</sequence>